<dbReference type="InterPro" id="IPR038765">
    <property type="entry name" value="Papain-like_cys_pep_sf"/>
</dbReference>
<evidence type="ECO:0000256" key="1">
    <source>
        <dbReference type="SAM" id="SignalP"/>
    </source>
</evidence>
<reference evidence="3 4" key="1">
    <citation type="journal article" date="2015" name="Int. J. Syst. Evol. Microbiol.">
        <title>Amycolatopsis rhabdoformis sp. nov., an actinomycete isolated from a tropical forest soil.</title>
        <authorList>
            <person name="Souza W.R."/>
            <person name="Silva R.E."/>
            <person name="Goodfellow M."/>
            <person name="Busarakam K."/>
            <person name="Figueiro F.S."/>
            <person name="Ferreira D."/>
            <person name="Rodrigues-Filho E."/>
            <person name="Moraes L.A.B."/>
            <person name="Zucchi T.D."/>
        </authorList>
    </citation>
    <scope>NUCLEOTIDE SEQUENCE [LARGE SCALE GENOMIC DNA]</scope>
    <source>
        <strain evidence="3 4">NCIMB 14900</strain>
    </source>
</reference>
<dbReference type="RefSeq" id="WP_326836122.1">
    <property type="nucleotide sequence ID" value="NZ_CP142149.1"/>
</dbReference>
<dbReference type="PROSITE" id="PS50911">
    <property type="entry name" value="CHAP"/>
    <property type="match status" value="1"/>
</dbReference>
<dbReference type="InterPro" id="IPR007921">
    <property type="entry name" value="CHAP_dom"/>
</dbReference>
<keyword evidence="1" id="KW-0732">Signal</keyword>
<keyword evidence="4" id="KW-1185">Reference proteome</keyword>
<dbReference type="Gene3D" id="3.90.1720.10">
    <property type="entry name" value="endopeptidase domain like (from Nostoc punctiforme)"/>
    <property type="match status" value="1"/>
</dbReference>
<dbReference type="SUPFAM" id="SSF54001">
    <property type="entry name" value="Cysteine proteinases"/>
    <property type="match status" value="1"/>
</dbReference>
<dbReference type="Pfam" id="PF05257">
    <property type="entry name" value="CHAP"/>
    <property type="match status" value="1"/>
</dbReference>
<feature type="chain" id="PRO_5045820407" evidence="1">
    <location>
        <begin position="31"/>
        <end position="197"/>
    </location>
</feature>
<proteinExistence type="predicted"/>
<accession>A0ABZ1IGD4</accession>
<sequence>MRRLTRSLTTLAAAAALTATGTAAAVPASAGPSTPASAAPASVASTATATAAARPLSMAATLGTLAPSAQVNLIGDNYPAKWRNIPQDSVVDDWNMYNRECVSWAAFTIDRHGESASNYGDAKYWDDNARKHGYRVDNTPTPGSIAQTDAGRYGHVAIVDSVHGSTVTVEDYNWNGDGHYLVHDLTKSDFRYLHFYN</sequence>
<evidence type="ECO:0000259" key="2">
    <source>
        <dbReference type="PROSITE" id="PS50911"/>
    </source>
</evidence>
<organism evidence="3 4">
    <name type="scientific">Amycolatopsis rhabdoformis</name>
    <dbReference type="NCBI Taxonomy" id="1448059"/>
    <lineage>
        <taxon>Bacteria</taxon>
        <taxon>Bacillati</taxon>
        <taxon>Actinomycetota</taxon>
        <taxon>Actinomycetes</taxon>
        <taxon>Pseudonocardiales</taxon>
        <taxon>Pseudonocardiaceae</taxon>
        <taxon>Amycolatopsis</taxon>
    </lineage>
</organism>
<dbReference type="Proteomes" id="UP001330812">
    <property type="component" value="Chromosome"/>
</dbReference>
<feature type="signal peptide" evidence="1">
    <location>
        <begin position="1"/>
        <end position="30"/>
    </location>
</feature>
<evidence type="ECO:0000313" key="3">
    <source>
        <dbReference type="EMBL" id="WSE33322.1"/>
    </source>
</evidence>
<name>A0ABZ1IGD4_9PSEU</name>
<protein>
    <submittedName>
        <fullName evidence="3">CHAP domain-containing protein</fullName>
    </submittedName>
</protein>
<feature type="domain" description="Peptidase C51" evidence="2">
    <location>
        <begin position="76"/>
        <end position="194"/>
    </location>
</feature>
<gene>
    <name evidence="3" type="ORF">VSH64_14560</name>
</gene>
<dbReference type="EMBL" id="CP142149">
    <property type="protein sequence ID" value="WSE33322.1"/>
    <property type="molecule type" value="Genomic_DNA"/>
</dbReference>
<evidence type="ECO:0000313" key="4">
    <source>
        <dbReference type="Proteomes" id="UP001330812"/>
    </source>
</evidence>